<proteinExistence type="inferred from homology"/>
<dbReference type="RefSeq" id="WP_106541633.1">
    <property type="nucleotide sequence ID" value="NZ_BLAU01000001.1"/>
</dbReference>
<dbReference type="OrthoDB" id="9785549at2"/>
<dbReference type="EMBL" id="PYGC01000003">
    <property type="protein sequence ID" value="PSK83801.1"/>
    <property type="molecule type" value="Genomic_DNA"/>
</dbReference>
<dbReference type="InterPro" id="IPR002737">
    <property type="entry name" value="MEMO1_fam"/>
</dbReference>
<dbReference type="NCBIfam" id="TIGR04336">
    <property type="entry name" value="AmmeMemoSam_B"/>
    <property type="match status" value="1"/>
</dbReference>
<accession>A0A2P8CFN5</accession>
<name>A0A2P8CFN5_9BACT</name>
<keyword evidence="7" id="KW-1185">Reference proteome</keyword>
<reference evidence="4 7" key="2">
    <citation type="submission" date="2019-10" db="EMBL/GenBank/DDBJ databases">
        <title>Prolixibacter strains distinguished by the presence of nitrate reductase genes were adept at nitrate-dependent anaerobic corrosion of metallic iron and carbon steel.</title>
        <authorList>
            <person name="Iino T."/>
            <person name="Shono N."/>
            <person name="Ito K."/>
            <person name="Nakamura R."/>
            <person name="Sueoka K."/>
            <person name="Harayama S."/>
            <person name="Ohkuma M."/>
        </authorList>
    </citation>
    <scope>NUCLEOTIDE SEQUENCE [LARGE SCALE GENOMIC DNA]</scope>
    <source>
        <strain evidence="4 7">MIC1-1</strain>
    </source>
</reference>
<evidence type="ECO:0000259" key="3">
    <source>
        <dbReference type="PROSITE" id="PS51112"/>
    </source>
</evidence>
<evidence type="ECO:0000313" key="4">
    <source>
        <dbReference type="EMBL" id="GET23343.1"/>
    </source>
</evidence>
<organism evidence="5 6">
    <name type="scientific">Prolixibacter denitrificans</name>
    <dbReference type="NCBI Taxonomy" id="1541063"/>
    <lineage>
        <taxon>Bacteria</taxon>
        <taxon>Pseudomonadati</taxon>
        <taxon>Bacteroidota</taxon>
        <taxon>Bacteroidia</taxon>
        <taxon>Marinilabiliales</taxon>
        <taxon>Prolixibacteraceae</taxon>
        <taxon>Prolixibacter</taxon>
    </lineage>
</organism>
<feature type="domain" description="AMMECR1" evidence="3">
    <location>
        <begin position="296"/>
        <end position="470"/>
    </location>
</feature>
<dbReference type="Gene3D" id="3.30.1490.150">
    <property type="entry name" value="Hypothetical protein ph0010, domain 2"/>
    <property type="match status" value="1"/>
</dbReference>
<dbReference type="HAMAP" id="MF_00055">
    <property type="entry name" value="MEMO1"/>
    <property type="match status" value="1"/>
</dbReference>
<evidence type="ECO:0000256" key="2">
    <source>
        <dbReference type="HAMAP-Rule" id="MF_00055"/>
    </source>
</evidence>
<dbReference type="Proteomes" id="UP000240621">
    <property type="component" value="Unassembled WGS sequence"/>
</dbReference>
<dbReference type="NCBIfam" id="TIGR00296">
    <property type="entry name" value="TIGR00296 family protein"/>
    <property type="match status" value="1"/>
</dbReference>
<dbReference type="CDD" id="cd07361">
    <property type="entry name" value="MEMO_like"/>
    <property type="match status" value="1"/>
</dbReference>
<dbReference type="PANTHER" id="PTHR11060">
    <property type="entry name" value="PROTEIN MEMO1"/>
    <property type="match status" value="1"/>
</dbReference>
<protein>
    <recommendedName>
        <fullName evidence="2">MEMO1 family protein CLV93_103217</fullName>
    </recommendedName>
</protein>
<dbReference type="InterPro" id="IPR027485">
    <property type="entry name" value="AMMECR1_N"/>
</dbReference>
<dbReference type="Pfam" id="PF01871">
    <property type="entry name" value="AMMECR1"/>
    <property type="match status" value="1"/>
</dbReference>
<dbReference type="Gene3D" id="3.40.830.10">
    <property type="entry name" value="LigB-like"/>
    <property type="match status" value="1"/>
</dbReference>
<dbReference type="Proteomes" id="UP000396862">
    <property type="component" value="Unassembled WGS sequence"/>
</dbReference>
<evidence type="ECO:0000313" key="6">
    <source>
        <dbReference type="Proteomes" id="UP000240621"/>
    </source>
</evidence>
<gene>
    <name evidence="5" type="ORF">CLV93_103217</name>
    <name evidence="4" type="ORF">JCM18694_35890</name>
</gene>
<dbReference type="SUPFAM" id="SSF143447">
    <property type="entry name" value="AMMECR1-like"/>
    <property type="match status" value="1"/>
</dbReference>
<evidence type="ECO:0000313" key="7">
    <source>
        <dbReference type="Proteomes" id="UP000396862"/>
    </source>
</evidence>
<dbReference type="InterPro" id="IPR002733">
    <property type="entry name" value="AMMECR1_domain"/>
</dbReference>
<dbReference type="Pfam" id="PF01875">
    <property type="entry name" value="Memo"/>
    <property type="match status" value="1"/>
</dbReference>
<sequence length="470" mass="52750">MAETVNRVPVAAGRFYSGSPNTLQREIHEFLQAGTPLPESERLLGLIVPHAGYVFSGGTAGKCYARIPEENNIERVILLGSSHYASFQGASVYNIGNYETPLGIVPVDLEICESLIANNDLFSFHPAAHTEEHSLEVQLPFLQEKLKSDFRIIPILLGHVRPNESKRIADELLSLANEQTLFIISSDLSHYPNYEDARTADAETIEGIISGDPERFLDGLDRNNDKHISNLHTSCCGWTSVLTFLYLTEQMGNVTIRKVDYSNSGDSVYGGHDRVVGYGGLEAVMKGDKKKYLSEEEQLQLKKLAEEAIWQYFERGGRDDIDPAYLPPALRAKMGAFVTVYVRNKLRGCLGRFDEREPLYERVRDLAIASATKDTRFEPLDASELPDMRVQISVLTPLRRIHDPSEIILGMHGIYIRNGLNTGTFLPQVATEHNWTVEEFLGYCSKNKAHLGWDGWRTAELFVFEAIVIE</sequence>
<dbReference type="InterPro" id="IPR023473">
    <property type="entry name" value="AMMECR1"/>
</dbReference>
<dbReference type="EMBL" id="BLAU01000001">
    <property type="protein sequence ID" value="GET23343.1"/>
    <property type="molecule type" value="Genomic_DNA"/>
</dbReference>
<reference evidence="5 6" key="1">
    <citation type="submission" date="2018-03" db="EMBL/GenBank/DDBJ databases">
        <title>Genomic Encyclopedia of Archaeal and Bacterial Type Strains, Phase II (KMG-II): from individual species to whole genera.</title>
        <authorList>
            <person name="Goeker M."/>
        </authorList>
    </citation>
    <scope>NUCLEOTIDE SEQUENCE [LARGE SCALE GENOMIC DNA]</scope>
    <source>
        <strain evidence="5 6">DSM 27267</strain>
    </source>
</reference>
<evidence type="ECO:0000313" key="5">
    <source>
        <dbReference type="EMBL" id="PSK83801.1"/>
    </source>
</evidence>
<comment type="caution">
    <text evidence="5">The sequence shown here is derived from an EMBL/GenBank/DDBJ whole genome shotgun (WGS) entry which is preliminary data.</text>
</comment>
<dbReference type="Gene3D" id="3.30.700.20">
    <property type="entry name" value="Hypothetical protein ph0010, domain 1"/>
    <property type="match status" value="1"/>
</dbReference>
<dbReference type="InterPro" id="IPR036071">
    <property type="entry name" value="AMMECR1_dom_sf"/>
</dbReference>
<dbReference type="AlphaFoldDB" id="A0A2P8CFN5"/>
<dbReference type="InterPro" id="IPR027623">
    <property type="entry name" value="AmmeMemoSam_A"/>
</dbReference>
<dbReference type="PANTHER" id="PTHR11060:SF0">
    <property type="entry name" value="PROTEIN MEMO1"/>
    <property type="match status" value="1"/>
</dbReference>
<dbReference type="PROSITE" id="PS51112">
    <property type="entry name" value="AMMECR1"/>
    <property type="match status" value="1"/>
</dbReference>
<comment type="similarity">
    <text evidence="1 2">Belongs to the MEMO1 family.</text>
</comment>
<evidence type="ECO:0000256" key="1">
    <source>
        <dbReference type="ARBA" id="ARBA00006315"/>
    </source>
</evidence>
<dbReference type="NCBIfam" id="TIGR04335">
    <property type="entry name" value="AmmeMemoSam_A"/>
    <property type="match status" value="1"/>
</dbReference>